<keyword evidence="2" id="KW-1185">Reference proteome</keyword>
<name>A0ABR3ARK2_PHYBL</name>
<dbReference type="Proteomes" id="UP001448207">
    <property type="component" value="Unassembled WGS sequence"/>
</dbReference>
<sequence length="185" mass="20442">MVSTRRTIPTSFHGAWINVATRSGYFRAVDWADFILFVIPTLVAERVRDQAARKALLDLVQTCNLLMSWELSAEEQTLIKTNLVAWNACLEASLAKRTGNWRVLSSETAPKLEATALEAGLDGCVIDSAREACRVRVPLQVDVNSRRIRLVPVHLKNGFPITSAIKPKTVVVHVSDIVKLVGLVP</sequence>
<proteinExistence type="predicted"/>
<evidence type="ECO:0000313" key="1">
    <source>
        <dbReference type="EMBL" id="KAL0079854.1"/>
    </source>
</evidence>
<gene>
    <name evidence="1" type="ORF">J3Q64DRAFT_1851588</name>
</gene>
<dbReference type="EMBL" id="JBCLYO010000021">
    <property type="protein sequence ID" value="KAL0079854.1"/>
    <property type="molecule type" value="Genomic_DNA"/>
</dbReference>
<evidence type="ECO:0008006" key="3">
    <source>
        <dbReference type="Google" id="ProtNLM"/>
    </source>
</evidence>
<reference evidence="1 2" key="1">
    <citation type="submission" date="2024-04" db="EMBL/GenBank/DDBJ databases">
        <title>Symmetric and asymmetric DNA N6-adenine methylation regulates different biological responses in Mucorales.</title>
        <authorList>
            <consortium name="Lawrence Berkeley National Laboratory"/>
            <person name="Lax C."/>
            <person name="Mondo S.J."/>
            <person name="Osorio-Concepcion M."/>
            <person name="Muszewska A."/>
            <person name="Corrochano-Luque M."/>
            <person name="Gutierrez G."/>
            <person name="Riley R."/>
            <person name="Lipzen A."/>
            <person name="Guo J."/>
            <person name="Hundley H."/>
            <person name="Amirebrahimi M."/>
            <person name="Ng V."/>
            <person name="Lorenzo-Gutierrez D."/>
            <person name="Binder U."/>
            <person name="Yang J."/>
            <person name="Song Y."/>
            <person name="Canovas D."/>
            <person name="Navarro E."/>
            <person name="Freitag M."/>
            <person name="Gabaldon T."/>
            <person name="Grigoriev I.V."/>
            <person name="Corrochano L.M."/>
            <person name="Nicolas F.E."/>
            <person name="Garre V."/>
        </authorList>
    </citation>
    <scope>NUCLEOTIDE SEQUENCE [LARGE SCALE GENOMIC DNA]</scope>
    <source>
        <strain evidence="1 2">L51</strain>
    </source>
</reference>
<comment type="caution">
    <text evidence="1">The sequence shown here is derived from an EMBL/GenBank/DDBJ whole genome shotgun (WGS) entry which is preliminary data.</text>
</comment>
<organism evidence="1 2">
    <name type="scientific">Phycomyces blakesleeanus</name>
    <dbReference type="NCBI Taxonomy" id="4837"/>
    <lineage>
        <taxon>Eukaryota</taxon>
        <taxon>Fungi</taxon>
        <taxon>Fungi incertae sedis</taxon>
        <taxon>Mucoromycota</taxon>
        <taxon>Mucoromycotina</taxon>
        <taxon>Mucoromycetes</taxon>
        <taxon>Mucorales</taxon>
        <taxon>Phycomycetaceae</taxon>
        <taxon>Phycomyces</taxon>
    </lineage>
</organism>
<accession>A0ABR3ARK2</accession>
<protein>
    <recommendedName>
        <fullName evidence="3">PIN domain-containing protein</fullName>
    </recommendedName>
</protein>
<evidence type="ECO:0000313" key="2">
    <source>
        <dbReference type="Proteomes" id="UP001448207"/>
    </source>
</evidence>